<dbReference type="PANTHER" id="PTHR43280:SF34">
    <property type="entry name" value="ARAC-FAMILY TRANSCRIPTIONAL REGULATOR"/>
    <property type="match status" value="1"/>
</dbReference>
<dbReference type="Gene3D" id="1.10.10.60">
    <property type="entry name" value="Homeodomain-like"/>
    <property type="match status" value="2"/>
</dbReference>
<dbReference type="Pfam" id="PF12833">
    <property type="entry name" value="HTH_18"/>
    <property type="match status" value="1"/>
</dbReference>
<evidence type="ECO:0000259" key="4">
    <source>
        <dbReference type="PROSITE" id="PS01124"/>
    </source>
</evidence>
<dbReference type="EMBL" id="CP095071">
    <property type="protein sequence ID" value="UOQ83323.1"/>
    <property type="molecule type" value="Genomic_DNA"/>
</dbReference>
<dbReference type="InterPro" id="IPR018060">
    <property type="entry name" value="HTH_AraC"/>
</dbReference>
<feature type="domain" description="HTH araC/xylS-type" evidence="4">
    <location>
        <begin position="306"/>
        <end position="405"/>
    </location>
</feature>
<evidence type="ECO:0000256" key="1">
    <source>
        <dbReference type="ARBA" id="ARBA00023015"/>
    </source>
</evidence>
<dbReference type="SMART" id="SM00342">
    <property type="entry name" value="HTH_ARAC"/>
    <property type="match status" value="1"/>
</dbReference>
<keyword evidence="6" id="KW-1185">Reference proteome</keyword>
<evidence type="ECO:0000313" key="5">
    <source>
        <dbReference type="EMBL" id="UOQ83323.1"/>
    </source>
</evidence>
<keyword evidence="1" id="KW-0805">Transcription regulation</keyword>
<gene>
    <name evidence="5" type="ORF">MUN87_11125</name>
</gene>
<proteinExistence type="predicted"/>
<dbReference type="InterPro" id="IPR018062">
    <property type="entry name" value="HTH_AraC-typ_CS"/>
</dbReference>
<sequence>MCNEFFTKKETLLYTAYETLGIPIMIIRDQGKLSCIPEDFPLNPLFPNVKDFINNTDLLTEQFSLIETDYSEKFVSISFEHHLEKGWLIIGPTVYPEPKSIAIEQLLSHLQKKYLLDEMEDYYLSLPVIDRSILLKSSNLIFYLLFHEQINLHQQLSIIDKDINGEKMPKHIQYIDQKRQNASFHHDPLLERKCYQFIEDGNTSEVIPYFKAFTSRPDFEHAILSTRSELRNQQNLTIALVTQATRAAIRGGVHPEIAYSLGDAFIQQSEGMTTPDRVIKLKEEIMYEFASKVAKSKKLQYTKVISQCQAHIYKHLYDKELGLEKLADDMQINKKYLSNLFKKEVGISISSYIQKVKVDEAKKLMFYSNYTLIQICSLLNFSDQSYFTKIFKKHTKMTPRQFLQKPLI</sequence>
<organism evidence="5 6">
    <name type="scientific">Gracilibacillus salinarum</name>
    <dbReference type="NCBI Taxonomy" id="2932255"/>
    <lineage>
        <taxon>Bacteria</taxon>
        <taxon>Bacillati</taxon>
        <taxon>Bacillota</taxon>
        <taxon>Bacilli</taxon>
        <taxon>Bacillales</taxon>
        <taxon>Bacillaceae</taxon>
        <taxon>Gracilibacillus</taxon>
    </lineage>
</organism>
<dbReference type="PROSITE" id="PS01124">
    <property type="entry name" value="HTH_ARAC_FAMILY_2"/>
    <property type="match status" value="1"/>
</dbReference>
<protein>
    <submittedName>
        <fullName evidence="5">Helix-turn-helix transcriptional regulator</fullName>
    </submittedName>
</protein>
<dbReference type="PANTHER" id="PTHR43280">
    <property type="entry name" value="ARAC-FAMILY TRANSCRIPTIONAL REGULATOR"/>
    <property type="match status" value="1"/>
</dbReference>
<reference evidence="5 6" key="1">
    <citation type="submission" date="2022-04" db="EMBL/GenBank/DDBJ databases">
        <title>Gracilibacillus sp. isolated from saltern.</title>
        <authorList>
            <person name="Won M."/>
            <person name="Lee C.-M."/>
            <person name="Woen H.-Y."/>
            <person name="Kwon S.-W."/>
        </authorList>
    </citation>
    <scope>NUCLEOTIDE SEQUENCE [LARGE SCALE GENOMIC DNA]</scope>
    <source>
        <strain evidence="5 6">SSPM10-3</strain>
    </source>
</reference>
<dbReference type="SUPFAM" id="SSF46689">
    <property type="entry name" value="Homeodomain-like"/>
    <property type="match status" value="1"/>
</dbReference>
<dbReference type="InterPro" id="IPR009057">
    <property type="entry name" value="Homeodomain-like_sf"/>
</dbReference>
<accession>A0ABY4GG67</accession>
<dbReference type="Proteomes" id="UP000831537">
    <property type="component" value="Chromosome"/>
</dbReference>
<evidence type="ECO:0000256" key="2">
    <source>
        <dbReference type="ARBA" id="ARBA00023125"/>
    </source>
</evidence>
<evidence type="ECO:0000256" key="3">
    <source>
        <dbReference type="ARBA" id="ARBA00023163"/>
    </source>
</evidence>
<dbReference type="RefSeq" id="WP_244740124.1">
    <property type="nucleotide sequence ID" value="NZ_CP095071.1"/>
</dbReference>
<name>A0ABY4GG67_9BACI</name>
<evidence type="ECO:0000313" key="6">
    <source>
        <dbReference type="Proteomes" id="UP000831537"/>
    </source>
</evidence>
<keyword evidence="3" id="KW-0804">Transcription</keyword>
<keyword evidence="2" id="KW-0238">DNA-binding</keyword>
<dbReference type="PROSITE" id="PS00041">
    <property type="entry name" value="HTH_ARAC_FAMILY_1"/>
    <property type="match status" value="1"/>
</dbReference>